<dbReference type="SUPFAM" id="SSF55031">
    <property type="entry name" value="Bacterial exopeptidase dimerisation domain"/>
    <property type="match status" value="1"/>
</dbReference>
<comment type="cofactor">
    <cofactor evidence="4">
        <name>Mn(2+)</name>
        <dbReference type="ChEBI" id="CHEBI:29035"/>
    </cofactor>
    <text evidence="4">The Mn(2+) ion enhances activity.</text>
</comment>
<dbReference type="InterPro" id="IPR017439">
    <property type="entry name" value="Amidohydrolase"/>
</dbReference>
<keyword evidence="3" id="KW-0378">Hydrolase</keyword>
<dbReference type="GO" id="GO:0046872">
    <property type="term" value="F:metal ion binding"/>
    <property type="evidence" value="ECO:0007669"/>
    <property type="project" value="UniProtKB-KW"/>
</dbReference>
<comment type="similarity">
    <text evidence="2">Belongs to the peptidase M20A family.</text>
</comment>
<name>A0A6G1JNX9_9PLEO</name>
<dbReference type="Pfam" id="PF01546">
    <property type="entry name" value="Peptidase_M20"/>
    <property type="match status" value="1"/>
</dbReference>
<feature type="domain" description="Peptidase M20 dimerisation" evidence="5">
    <location>
        <begin position="198"/>
        <end position="295"/>
    </location>
</feature>
<dbReference type="InterPro" id="IPR002933">
    <property type="entry name" value="Peptidase_M20"/>
</dbReference>
<proteinExistence type="inferred from homology"/>
<evidence type="ECO:0000256" key="2">
    <source>
        <dbReference type="ARBA" id="ARBA00006247"/>
    </source>
</evidence>
<dbReference type="OrthoDB" id="6119954at2759"/>
<dbReference type="GO" id="GO:0004180">
    <property type="term" value="F:carboxypeptidase activity"/>
    <property type="evidence" value="ECO:0007669"/>
    <property type="project" value="UniProtKB-KW"/>
</dbReference>
<dbReference type="EMBL" id="MU005569">
    <property type="protein sequence ID" value="KAF2691859.1"/>
    <property type="molecule type" value="Genomic_DNA"/>
</dbReference>
<feature type="binding site" evidence="4">
    <location>
        <position position="150"/>
    </location>
    <ligand>
        <name>Mn(2+)</name>
        <dbReference type="ChEBI" id="CHEBI:29035"/>
        <label>2</label>
    </ligand>
</feature>
<accession>A0A6G1JNX9</accession>
<dbReference type="NCBIfam" id="TIGR01891">
    <property type="entry name" value="amidohydrolases"/>
    <property type="match status" value="1"/>
</dbReference>
<feature type="binding site" evidence="4">
    <location>
        <position position="114"/>
    </location>
    <ligand>
        <name>Mn(2+)</name>
        <dbReference type="ChEBI" id="CHEBI:29035"/>
        <label>2</label>
    </ligand>
</feature>
<keyword evidence="4" id="KW-0479">Metal-binding</keyword>
<evidence type="ECO:0000259" key="5">
    <source>
        <dbReference type="Pfam" id="PF07687"/>
    </source>
</evidence>
<gene>
    <name evidence="6" type="ORF">K458DRAFT_286331</name>
</gene>
<dbReference type="InterPro" id="IPR036264">
    <property type="entry name" value="Bact_exopeptidase_dim_dom"/>
</dbReference>
<keyword evidence="7" id="KW-1185">Reference proteome</keyword>
<keyword evidence="4" id="KW-0464">Manganese</keyword>
<evidence type="ECO:0000256" key="3">
    <source>
        <dbReference type="ARBA" id="ARBA00022801"/>
    </source>
</evidence>
<dbReference type="Gene3D" id="3.40.630.10">
    <property type="entry name" value="Zn peptidases"/>
    <property type="match status" value="1"/>
</dbReference>
<dbReference type="SUPFAM" id="SSF53187">
    <property type="entry name" value="Zn-dependent exopeptidases"/>
    <property type="match status" value="1"/>
</dbReference>
<organism evidence="6 7">
    <name type="scientific">Lentithecium fluviatile CBS 122367</name>
    <dbReference type="NCBI Taxonomy" id="1168545"/>
    <lineage>
        <taxon>Eukaryota</taxon>
        <taxon>Fungi</taxon>
        <taxon>Dikarya</taxon>
        <taxon>Ascomycota</taxon>
        <taxon>Pezizomycotina</taxon>
        <taxon>Dothideomycetes</taxon>
        <taxon>Pleosporomycetidae</taxon>
        <taxon>Pleosporales</taxon>
        <taxon>Massarineae</taxon>
        <taxon>Lentitheciaceae</taxon>
        <taxon>Lentithecium</taxon>
    </lineage>
</organism>
<sequence length="439" mass="46937">MLSISDIIKSHRPDLGPYEDIYKHFHANPELSYQEEETAAKIVGYLEKLNTFEIHAGIGGHGLAAILKNGPGKTILLRADIDGLPVEEKTGLPYASKKRMKDVDGVEKPTMHACGHDVHITGLLMAAETLVKAKEQWKGTLILCFQPAEERAGGAIAMVKGGLYDRVPKPDVVVGGHVMPFRAGVIGTKTGLIASSADSFKLHIKGRQAHASMPHKGLDPIVQAASTILRLQTIVSREVDPSDFAVVTVSAINAGDAENIIPQEADLKLNVRTGVPETREHVLGSIKRIVEAEAVASGSPFKPTLTPTTNFPFLYNDGNVTAALESTFAAHFGTDYNSNIPRLSGSEDFGILATSINKPSCFFLYGGWDTDTYDKAEKEGRLKELPVNHSPFFIPDMRRSLVTGAEAYVVAALTFLGGGEGEGDGALGGGGSFEGDHVA</sequence>
<comment type="similarity">
    <text evidence="1">Belongs to the peptidase M20 family.</text>
</comment>
<dbReference type="FunFam" id="3.30.70.360:FF:000001">
    <property type="entry name" value="N-acetyldiaminopimelate deacetylase"/>
    <property type="match status" value="1"/>
</dbReference>
<keyword evidence="6" id="KW-0121">Carboxypeptidase</keyword>
<evidence type="ECO:0000256" key="4">
    <source>
        <dbReference type="PIRSR" id="PIRSR005962-1"/>
    </source>
</evidence>
<dbReference type="AlphaFoldDB" id="A0A6G1JNX9"/>
<feature type="binding site" evidence="4">
    <location>
        <position position="177"/>
    </location>
    <ligand>
        <name>Mn(2+)</name>
        <dbReference type="ChEBI" id="CHEBI:29035"/>
        <label>2</label>
    </ligand>
</feature>
<evidence type="ECO:0000256" key="1">
    <source>
        <dbReference type="ARBA" id="ARBA00006153"/>
    </source>
</evidence>
<reference evidence="6" key="1">
    <citation type="journal article" date="2020" name="Stud. Mycol.">
        <title>101 Dothideomycetes genomes: a test case for predicting lifestyles and emergence of pathogens.</title>
        <authorList>
            <person name="Haridas S."/>
            <person name="Albert R."/>
            <person name="Binder M."/>
            <person name="Bloem J."/>
            <person name="Labutti K."/>
            <person name="Salamov A."/>
            <person name="Andreopoulos B."/>
            <person name="Baker S."/>
            <person name="Barry K."/>
            <person name="Bills G."/>
            <person name="Bluhm B."/>
            <person name="Cannon C."/>
            <person name="Castanera R."/>
            <person name="Culley D."/>
            <person name="Daum C."/>
            <person name="Ezra D."/>
            <person name="Gonzalez J."/>
            <person name="Henrissat B."/>
            <person name="Kuo A."/>
            <person name="Liang C."/>
            <person name="Lipzen A."/>
            <person name="Lutzoni F."/>
            <person name="Magnuson J."/>
            <person name="Mondo S."/>
            <person name="Nolan M."/>
            <person name="Ohm R."/>
            <person name="Pangilinan J."/>
            <person name="Park H.-J."/>
            <person name="Ramirez L."/>
            <person name="Alfaro M."/>
            <person name="Sun H."/>
            <person name="Tritt A."/>
            <person name="Yoshinaga Y."/>
            <person name="Zwiers L.-H."/>
            <person name="Turgeon B."/>
            <person name="Goodwin S."/>
            <person name="Spatafora J."/>
            <person name="Crous P."/>
            <person name="Grigoriev I."/>
        </authorList>
    </citation>
    <scope>NUCLEOTIDE SEQUENCE</scope>
    <source>
        <strain evidence="6">CBS 122367</strain>
    </source>
</reference>
<dbReference type="PANTHER" id="PTHR11014">
    <property type="entry name" value="PEPTIDASE M20 FAMILY MEMBER"/>
    <property type="match status" value="1"/>
</dbReference>
<feature type="binding site" evidence="4">
    <location>
        <position position="389"/>
    </location>
    <ligand>
        <name>Mn(2+)</name>
        <dbReference type="ChEBI" id="CHEBI:29035"/>
        <label>2</label>
    </ligand>
</feature>
<dbReference type="Pfam" id="PF07687">
    <property type="entry name" value="M20_dimer"/>
    <property type="match status" value="1"/>
</dbReference>
<dbReference type="Proteomes" id="UP000799291">
    <property type="component" value="Unassembled WGS sequence"/>
</dbReference>
<protein>
    <submittedName>
        <fullName evidence="6">Metal-dependent amidase/aminoacylase/carboxypeptidase</fullName>
    </submittedName>
</protein>
<dbReference type="CDD" id="cd05664">
    <property type="entry name" value="M20_Acy1-like"/>
    <property type="match status" value="1"/>
</dbReference>
<evidence type="ECO:0000313" key="6">
    <source>
        <dbReference type="EMBL" id="KAF2691859.1"/>
    </source>
</evidence>
<dbReference type="PIRSF" id="PIRSF005962">
    <property type="entry name" value="Pept_M20D_amidohydro"/>
    <property type="match status" value="1"/>
</dbReference>
<keyword evidence="6" id="KW-0645">Protease</keyword>
<dbReference type="Gene3D" id="3.30.70.360">
    <property type="match status" value="1"/>
</dbReference>
<dbReference type="InterPro" id="IPR011650">
    <property type="entry name" value="Peptidase_M20_dimer"/>
</dbReference>
<dbReference type="PANTHER" id="PTHR11014:SF63">
    <property type="entry name" value="METALLOPEPTIDASE, PUTATIVE (AFU_ORTHOLOGUE AFUA_6G09600)-RELATED"/>
    <property type="match status" value="1"/>
</dbReference>
<evidence type="ECO:0000313" key="7">
    <source>
        <dbReference type="Proteomes" id="UP000799291"/>
    </source>
</evidence>
<feature type="binding site" evidence="4">
    <location>
        <position position="116"/>
    </location>
    <ligand>
        <name>Mn(2+)</name>
        <dbReference type="ChEBI" id="CHEBI:29035"/>
        <label>2</label>
    </ligand>
</feature>